<organism evidence="2 3">
    <name type="scientific">Streptomyces indicus</name>
    <dbReference type="NCBI Taxonomy" id="417292"/>
    <lineage>
        <taxon>Bacteria</taxon>
        <taxon>Bacillati</taxon>
        <taxon>Actinomycetota</taxon>
        <taxon>Actinomycetes</taxon>
        <taxon>Kitasatosporales</taxon>
        <taxon>Streptomycetaceae</taxon>
        <taxon>Streptomyces</taxon>
    </lineage>
</organism>
<dbReference type="InterPro" id="IPR000182">
    <property type="entry name" value="GNAT_dom"/>
</dbReference>
<dbReference type="Gene3D" id="3.40.630.30">
    <property type="match status" value="1"/>
</dbReference>
<dbReference type="InterPro" id="IPR016181">
    <property type="entry name" value="Acyl_CoA_acyltransferase"/>
</dbReference>
<proteinExistence type="predicted"/>
<sequence length="311" mass="33195">MDVRVALPSELPHLVTRPGEDERNASTAGYLTDLLDKKCTRPEWCLVADDGSGKPVGSAVLWTLPGHALPMALVLAEAPWQEPGLETGQRVLAAALDLARSLGATGLEYMLDSPAQPPQHQADAGRRAELLRLAGFETVRDGRRFRRFAEGGLHAAHDGLAWSSLTETGREPFVDLLATALPTSADTRLAALVVEHGARGAAERLLADMEELAYEPHWWEIGHAPDGGAAALSLPARNPAAAVIGLVAVSPAYRGKGYATAVVARGTRVLLDSGADEIRGDCDAANVAMVKAFARAGYENFAERQEFLRRL</sequence>
<protein>
    <submittedName>
        <fullName evidence="2">Acetyltransferase (GNAT) family protein</fullName>
    </submittedName>
</protein>
<keyword evidence="3" id="KW-1185">Reference proteome</keyword>
<dbReference type="STRING" id="417292.SAMN05421806_10580"/>
<dbReference type="Proteomes" id="UP000199155">
    <property type="component" value="Unassembled WGS sequence"/>
</dbReference>
<dbReference type="GO" id="GO:0016747">
    <property type="term" value="F:acyltransferase activity, transferring groups other than amino-acyl groups"/>
    <property type="evidence" value="ECO:0007669"/>
    <property type="project" value="InterPro"/>
</dbReference>
<dbReference type="Pfam" id="PF00583">
    <property type="entry name" value="Acetyltransf_1"/>
    <property type="match status" value="1"/>
</dbReference>
<accession>A0A1G8ZNV8</accession>
<dbReference type="EMBL" id="FNFF01000005">
    <property type="protein sequence ID" value="SDK16274.1"/>
    <property type="molecule type" value="Genomic_DNA"/>
</dbReference>
<dbReference type="PROSITE" id="PS51186">
    <property type="entry name" value="GNAT"/>
    <property type="match status" value="1"/>
</dbReference>
<evidence type="ECO:0000313" key="3">
    <source>
        <dbReference type="Proteomes" id="UP000199155"/>
    </source>
</evidence>
<gene>
    <name evidence="2" type="ORF">SAMN05421806_10580</name>
</gene>
<evidence type="ECO:0000313" key="2">
    <source>
        <dbReference type="EMBL" id="SDK16274.1"/>
    </source>
</evidence>
<name>A0A1G8ZNV8_9ACTN</name>
<keyword evidence="2" id="KW-0808">Transferase</keyword>
<dbReference type="AlphaFoldDB" id="A0A1G8ZNV8"/>
<dbReference type="RefSeq" id="WP_093610168.1">
    <property type="nucleotide sequence ID" value="NZ_FNFF01000005.1"/>
</dbReference>
<dbReference type="CDD" id="cd04301">
    <property type="entry name" value="NAT_SF"/>
    <property type="match status" value="1"/>
</dbReference>
<reference evidence="2 3" key="1">
    <citation type="submission" date="2016-10" db="EMBL/GenBank/DDBJ databases">
        <authorList>
            <person name="de Groot N.N."/>
        </authorList>
    </citation>
    <scope>NUCLEOTIDE SEQUENCE [LARGE SCALE GENOMIC DNA]</scope>
    <source>
        <strain evidence="2 3">CGMCC 4.5727</strain>
    </source>
</reference>
<dbReference type="SUPFAM" id="SSF55729">
    <property type="entry name" value="Acyl-CoA N-acyltransferases (Nat)"/>
    <property type="match status" value="1"/>
</dbReference>
<evidence type="ECO:0000259" key="1">
    <source>
        <dbReference type="PROSITE" id="PS51186"/>
    </source>
</evidence>
<dbReference type="OrthoDB" id="7942268at2"/>
<feature type="domain" description="N-acetyltransferase" evidence="1">
    <location>
        <begin position="160"/>
        <end position="311"/>
    </location>
</feature>